<gene>
    <name evidence="1" type="ORF">BFS30_19910</name>
</gene>
<dbReference type="RefSeq" id="WP_069380893.1">
    <property type="nucleotide sequence ID" value="NZ_CP017141.1"/>
</dbReference>
<dbReference type="KEGG" id="psty:BFS30_19910"/>
<evidence type="ECO:0000313" key="1">
    <source>
        <dbReference type="EMBL" id="AOM79230.1"/>
    </source>
</evidence>
<dbReference type="EMBL" id="CP017141">
    <property type="protein sequence ID" value="AOM79230.1"/>
    <property type="molecule type" value="Genomic_DNA"/>
</dbReference>
<organism evidence="1 2">
    <name type="scientific">Pedobacter steynii</name>
    <dbReference type="NCBI Taxonomy" id="430522"/>
    <lineage>
        <taxon>Bacteria</taxon>
        <taxon>Pseudomonadati</taxon>
        <taxon>Bacteroidota</taxon>
        <taxon>Sphingobacteriia</taxon>
        <taxon>Sphingobacteriales</taxon>
        <taxon>Sphingobacteriaceae</taxon>
        <taxon>Pedobacter</taxon>
    </lineage>
</organism>
<proteinExistence type="predicted"/>
<dbReference type="OrthoDB" id="766726at2"/>
<keyword evidence="2" id="KW-1185">Reference proteome</keyword>
<name>A0A1D7QKQ5_9SPHI</name>
<reference evidence="1 2" key="1">
    <citation type="submission" date="2016-08" db="EMBL/GenBank/DDBJ databases">
        <authorList>
            <person name="Seilhamer J.J."/>
        </authorList>
    </citation>
    <scope>NUCLEOTIDE SEQUENCE [LARGE SCALE GENOMIC DNA]</scope>
    <source>
        <strain evidence="1 2">DX4</strain>
    </source>
</reference>
<dbReference type="Proteomes" id="UP000094313">
    <property type="component" value="Chromosome"/>
</dbReference>
<dbReference type="AlphaFoldDB" id="A0A1D7QKQ5"/>
<protein>
    <submittedName>
        <fullName evidence="1">Uncharacterized protein</fullName>
    </submittedName>
</protein>
<accession>A0A1D7QKQ5</accession>
<sequence>MTITVVPIIEPDVKPAAPLAKVMTERLSRLARELQDEHLKDLDHMEPLFEDVVIYISYNSKYTIRWKIVNDVPEHAITEVGAKCDKLGYIRWKTASLNSFNRK</sequence>
<evidence type="ECO:0000313" key="2">
    <source>
        <dbReference type="Proteomes" id="UP000094313"/>
    </source>
</evidence>